<evidence type="ECO:0000313" key="3">
    <source>
        <dbReference type="EMBL" id="AMK76738.1"/>
    </source>
</evidence>
<dbReference type="Proteomes" id="UP000030512">
    <property type="component" value="Chromosome"/>
</dbReference>
<dbReference type="InterPro" id="IPR010262">
    <property type="entry name" value="Arylsulfotransferase_bact"/>
</dbReference>
<dbReference type="RefSeq" id="WP_036272949.1">
    <property type="nucleotide sequence ID" value="NZ_CP014476.1"/>
</dbReference>
<reference evidence="3 4" key="1">
    <citation type="journal article" date="2015" name="Environ. Microbiol.">
        <title>Methane oxidation coupled to nitrate reduction under hypoxia by the Gammaproteobacterium Methylomonas denitrificans, sp. nov. type strain FJG1.</title>
        <authorList>
            <person name="Kits K.D."/>
            <person name="Klotz M.G."/>
            <person name="Stein L.Y."/>
        </authorList>
    </citation>
    <scope>NUCLEOTIDE SEQUENCE [LARGE SCALE GENOMIC DNA]</scope>
    <source>
        <strain evidence="3 4">FJG1</strain>
    </source>
</reference>
<dbReference type="PANTHER" id="PTHR35340">
    <property type="entry name" value="PQQ ENZYME REPEAT PROTEIN-RELATED"/>
    <property type="match status" value="1"/>
</dbReference>
<gene>
    <name evidence="3" type="ORF">JT25_009580</name>
</gene>
<dbReference type="Pfam" id="PF05935">
    <property type="entry name" value="Arylsulfotrans"/>
    <property type="match status" value="1"/>
</dbReference>
<name>A0A126T3U6_9GAMM</name>
<keyword evidence="4" id="KW-1185">Reference proteome</keyword>
<dbReference type="AlphaFoldDB" id="A0A126T3U6"/>
<dbReference type="STRING" id="1538553.JT25_009580"/>
<feature type="signal peptide" evidence="2">
    <location>
        <begin position="1"/>
        <end position="25"/>
    </location>
</feature>
<accession>A0A126T3U6</accession>
<proteinExistence type="predicted"/>
<dbReference type="KEGG" id="mdn:JT25_009580"/>
<evidence type="ECO:0000256" key="1">
    <source>
        <dbReference type="SAM" id="MobiDB-lite"/>
    </source>
</evidence>
<protein>
    <submittedName>
        <fullName evidence="3">ArsR family transcriptional regulator</fullName>
    </submittedName>
</protein>
<dbReference type="InterPro" id="IPR053143">
    <property type="entry name" value="Arylsulfate_ST"/>
</dbReference>
<organism evidence="3 4">
    <name type="scientific">Methylomonas denitrificans</name>
    <dbReference type="NCBI Taxonomy" id="1538553"/>
    <lineage>
        <taxon>Bacteria</taxon>
        <taxon>Pseudomonadati</taxon>
        <taxon>Pseudomonadota</taxon>
        <taxon>Gammaproteobacteria</taxon>
        <taxon>Methylococcales</taxon>
        <taxon>Methylococcaceae</taxon>
        <taxon>Methylomonas</taxon>
    </lineage>
</organism>
<dbReference type="GO" id="GO:0004062">
    <property type="term" value="F:aryl sulfotransferase activity"/>
    <property type="evidence" value="ECO:0007669"/>
    <property type="project" value="InterPro"/>
</dbReference>
<keyword evidence="2" id="KW-0732">Signal</keyword>
<evidence type="ECO:0000256" key="2">
    <source>
        <dbReference type="SAM" id="SignalP"/>
    </source>
</evidence>
<feature type="chain" id="PRO_5007797748" evidence="2">
    <location>
        <begin position="26"/>
        <end position="472"/>
    </location>
</feature>
<dbReference type="PANTHER" id="PTHR35340:SF5">
    <property type="entry name" value="ASST-DOMAIN-CONTAINING PROTEIN"/>
    <property type="match status" value="1"/>
</dbReference>
<sequence length="472" mass="52265">MLKKHPHFVLLALVLTTATANLAFAAPSIYPTGVTRYDPGKSYNSYVLFSGADRKTHLIDLNGNEVHQWANTGQPPLYLDPQLVNGQQGHVLLQFSGATGGGNNSKEPQSIGEVDWDGKVVWQWGGAKAQDSYAASGNSNDSNGYGTAIRQHHDWRRLPNGNTVILINYEKPVKGFKADKLLDDGIYEVDPKGQVVWKWHAYDHLNEFGFSKASLKYLHQTLGRGNDKTKPFDYLHFNNMSVVGPNKWFDAGDQRFHPDNLLVDSREANFIAIIEKKTGKVVWHIGPDFSPASFEHKVPRPVDQISGQHDAHIIPKGLPGEGNLLVFDNQGAAGYPPVALGVGGQLGSRVLEIDPSKKEIVWQYTGADSGRPNYTFYSSYISSARRLPNGNTLIDEGMTGRFLQVTAKGEIVWEYVSPYFSQPRADDPQQISSNTVYRAQPVPYDWAPAGTPRAEKPVKAQDITQYRVPANP</sequence>
<feature type="region of interest" description="Disordered" evidence="1">
    <location>
        <begin position="448"/>
        <end position="472"/>
    </location>
</feature>
<dbReference type="OrthoDB" id="264813at2"/>
<evidence type="ECO:0000313" key="4">
    <source>
        <dbReference type="Proteomes" id="UP000030512"/>
    </source>
</evidence>
<dbReference type="EMBL" id="CP014476">
    <property type="protein sequence ID" value="AMK76738.1"/>
    <property type="molecule type" value="Genomic_DNA"/>
</dbReference>